<organism evidence="1 2">
    <name type="scientific">Phytohabitans aurantiacus</name>
    <dbReference type="NCBI Taxonomy" id="3016789"/>
    <lineage>
        <taxon>Bacteria</taxon>
        <taxon>Bacillati</taxon>
        <taxon>Actinomycetota</taxon>
        <taxon>Actinomycetes</taxon>
        <taxon>Micromonosporales</taxon>
        <taxon>Micromonosporaceae</taxon>
    </lineage>
</organism>
<dbReference type="Pfam" id="PF11303">
    <property type="entry name" value="DUF3105"/>
    <property type="match status" value="1"/>
</dbReference>
<reference evidence="1" key="1">
    <citation type="submission" date="2022-12" db="EMBL/GenBank/DDBJ databases">
        <title>New Phytohabitans aurantiacus sp. RD004123 nov., an actinomycete isolated from soil.</title>
        <authorList>
            <person name="Triningsih D.W."/>
            <person name="Harunari E."/>
            <person name="Igarashi Y."/>
        </authorList>
    </citation>
    <scope>NUCLEOTIDE SEQUENCE</scope>
    <source>
        <strain evidence="1">RD004123</strain>
    </source>
</reference>
<dbReference type="EMBL" id="BSDI01000004">
    <property type="protein sequence ID" value="GLH95804.1"/>
    <property type="molecule type" value="Genomic_DNA"/>
</dbReference>
<comment type="caution">
    <text evidence="1">The sequence shown here is derived from an EMBL/GenBank/DDBJ whole genome shotgun (WGS) entry which is preliminary data.</text>
</comment>
<dbReference type="InterPro" id="IPR021454">
    <property type="entry name" value="DUF3105"/>
</dbReference>
<protein>
    <submittedName>
        <fullName evidence="1">Membrane protein</fullName>
    </submittedName>
</protein>
<gene>
    <name evidence="1" type="ORF">Pa4123_10760</name>
</gene>
<proteinExistence type="predicted"/>
<sequence>MLSACGVGGFLIYREYNDSEEAGTDLGTSAEIDGLVNYRTSNPAALSQSHVTSPVTYPMTPPAGGPHFGQWQNCVGDVYNAPIVDGNAVHSLEHGAVWITYQPSLGSSDVEKLAAKVRGQAYMMMSPYPGQTSPISLQAWGYQVTVDDADDDRIDEFIRRFRQTATMEPGATCASGITTTTG</sequence>
<evidence type="ECO:0000313" key="2">
    <source>
        <dbReference type="Proteomes" id="UP001144280"/>
    </source>
</evidence>
<evidence type="ECO:0000313" key="1">
    <source>
        <dbReference type="EMBL" id="GLH95804.1"/>
    </source>
</evidence>
<dbReference type="Proteomes" id="UP001144280">
    <property type="component" value="Unassembled WGS sequence"/>
</dbReference>
<accession>A0ABQ5QPY1</accession>
<name>A0ABQ5QPY1_9ACTN</name>
<keyword evidence="2" id="KW-1185">Reference proteome</keyword>